<evidence type="ECO:0000259" key="1">
    <source>
        <dbReference type="Pfam" id="PF14413"/>
    </source>
</evidence>
<dbReference type="Gene3D" id="3.30.70.3000">
    <property type="match status" value="1"/>
</dbReference>
<dbReference type="AlphaFoldDB" id="A0AAP0R8D6"/>
<dbReference type="GO" id="GO:0008193">
    <property type="term" value="F:tRNA guanylyltransferase activity"/>
    <property type="evidence" value="ECO:0007669"/>
    <property type="project" value="InterPro"/>
</dbReference>
<comment type="caution">
    <text evidence="2">The sequence shown here is derived from an EMBL/GenBank/DDBJ whole genome shotgun (WGS) entry which is preliminary data.</text>
</comment>
<keyword evidence="3" id="KW-1185">Reference proteome</keyword>
<dbReference type="Proteomes" id="UP001415857">
    <property type="component" value="Unassembled WGS sequence"/>
</dbReference>
<name>A0AAP0R8D6_LIQFO</name>
<gene>
    <name evidence="2" type="ORF">L1049_002680</name>
</gene>
<evidence type="ECO:0000313" key="3">
    <source>
        <dbReference type="Proteomes" id="UP001415857"/>
    </source>
</evidence>
<dbReference type="EMBL" id="JBBPBK010000013">
    <property type="protein sequence ID" value="KAK9272309.1"/>
    <property type="molecule type" value="Genomic_DNA"/>
</dbReference>
<dbReference type="InterPro" id="IPR038469">
    <property type="entry name" value="tRNAHis_GuaTrfase_Thg1_sf"/>
</dbReference>
<feature type="domain" description="Thg1 C-terminal" evidence="1">
    <location>
        <begin position="33"/>
        <end position="138"/>
    </location>
</feature>
<dbReference type="PANTHER" id="PTHR12729">
    <property type="entry name" value="TRNA(HIS) GUANYLYLTRANSFERASE-RELATED"/>
    <property type="match status" value="1"/>
</dbReference>
<dbReference type="InterPro" id="IPR025845">
    <property type="entry name" value="Thg1_C_dom"/>
</dbReference>
<evidence type="ECO:0000313" key="2">
    <source>
        <dbReference type="EMBL" id="KAK9272309.1"/>
    </source>
</evidence>
<dbReference type="PANTHER" id="PTHR12729:SF6">
    <property type="entry name" value="TRNA(HIS) GUANYLYLTRANSFERASE-RELATED"/>
    <property type="match status" value="1"/>
</dbReference>
<dbReference type="Pfam" id="PF14413">
    <property type="entry name" value="Thg1C"/>
    <property type="match status" value="1"/>
</dbReference>
<protein>
    <recommendedName>
        <fullName evidence="1">Thg1 C-terminal domain-containing protein</fullName>
    </recommendedName>
</protein>
<dbReference type="InterPro" id="IPR007537">
    <property type="entry name" value="tRNAHis_GuaTrfase_Thg1"/>
</dbReference>
<sequence>MYVMKWKEFFTQKELKHTPSFDGRSVCYPSTKILQDYLAWRQVDCHINNQYNTCFWMLVKSGKSKSEAQNYLKGTQAREKNELLIKQFSIDYNKLPVMFRQGSSVFWEKENNNVISQDGASVKMSTKKVIVEHCNIIEQSFWKAHPGILDETARYREEVSPNFLSV</sequence>
<dbReference type="GO" id="GO:0000287">
    <property type="term" value="F:magnesium ion binding"/>
    <property type="evidence" value="ECO:0007669"/>
    <property type="project" value="InterPro"/>
</dbReference>
<dbReference type="GO" id="GO:0006400">
    <property type="term" value="P:tRNA modification"/>
    <property type="evidence" value="ECO:0007669"/>
    <property type="project" value="InterPro"/>
</dbReference>
<organism evidence="2 3">
    <name type="scientific">Liquidambar formosana</name>
    <name type="common">Formosan gum</name>
    <dbReference type="NCBI Taxonomy" id="63359"/>
    <lineage>
        <taxon>Eukaryota</taxon>
        <taxon>Viridiplantae</taxon>
        <taxon>Streptophyta</taxon>
        <taxon>Embryophyta</taxon>
        <taxon>Tracheophyta</taxon>
        <taxon>Spermatophyta</taxon>
        <taxon>Magnoliopsida</taxon>
        <taxon>eudicotyledons</taxon>
        <taxon>Gunneridae</taxon>
        <taxon>Pentapetalae</taxon>
        <taxon>Saxifragales</taxon>
        <taxon>Altingiaceae</taxon>
        <taxon>Liquidambar</taxon>
    </lineage>
</organism>
<accession>A0AAP0R8D6</accession>
<proteinExistence type="predicted"/>
<reference evidence="2 3" key="1">
    <citation type="journal article" date="2024" name="Plant J.">
        <title>Genome sequences and population genomics reveal climatic adaptation and genomic divergence between two closely related sweetgum species.</title>
        <authorList>
            <person name="Xu W.Q."/>
            <person name="Ren C.Q."/>
            <person name="Zhang X.Y."/>
            <person name="Comes H.P."/>
            <person name="Liu X.H."/>
            <person name="Li Y.G."/>
            <person name="Kettle C.J."/>
            <person name="Jalonen R."/>
            <person name="Gaisberger H."/>
            <person name="Ma Y.Z."/>
            <person name="Qiu Y.X."/>
        </authorList>
    </citation>
    <scope>NUCLEOTIDE SEQUENCE [LARGE SCALE GENOMIC DNA]</scope>
    <source>
        <strain evidence="2">Hangzhou</strain>
    </source>
</reference>